<reference evidence="3" key="1">
    <citation type="journal article" date="2020" name="Stud. Mycol.">
        <title>101 Dothideomycetes genomes: a test case for predicting lifestyles and emergence of pathogens.</title>
        <authorList>
            <person name="Haridas S."/>
            <person name="Albert R."/>
            <person name="Binder M."/>
            <person name="Bloem J."/>
            <person name="Labutti K."/>
            <person name="Salamov A."/>
            <person name="Andreopoulos B."/>
            <person name="Baker S."/>
            <person name="Barry K."/>
            <person name="Bills G."/>
            <person name="Bluhm B."/>
            <person name="Cannon C."/>
            <person name="Castanera R."/>
            <person name="Culley D."/>
            <person name="Daum C."/>
            <person name="Ezra D."/>
            <person name="Gonzalez J."/>
            <person name="Henrissat B."/>
            <person name="Kuo A."/>
            <person name="Liang C."/>
            <person name="Lipzen A."/>
            <person name="Lutzoni F."/>
            <person name="Magnuson J."/>
            <person name="Mondo S."/>
            <person name="Nolan M."/>
            <person name="Ohm R."/>
            <person name="Pangilinan J."/>
            <person name="Park H.-J."/>
            <person name="Ramirez L."/>
            <person name="Alfaro M."/>
            <person name="Sun H."/>
            <person name="Tritt A."/>
            <person name="Yoshinaga Y."/>
            <person name="Zwiers L.-H."/>
            <person name="Turgeon B."/>
            <person name="Goodwin S."/>
            <person name="Spatafora J."/>
            <person name="Crous P."/>
            <person name="Grigoriev I."/>
        </authorList>
    </citation>
    <scope>NUCLEOTIDE SEQUENCE</scope>
    <source>
        <strain evidence="3">CBS 675.92</strain>
    </source>
</reference>
<keyword evidence="4" id="KW-1185">Reference proteome</keyword>
<dbReference type="InterPro" id="IPR001810">
    <property type="entry name" value="F-box_dom"/>
</dbReference>
<evidence type="ECO:0000313" key="3">
    <source>
        <dbReference type="EMBL" id="KAF1950372.1"/>
    </source>
</evidence>
<sequence length="326" mass="38086">MPRQSYSPSDDEEPLEDKTAALQLRSKRTSRQQKKQKKRDIKRDAIPTLAKLPTELVLECLKLLTIADVLKFGRVNRRFRSLVDAHATVIGDSIISQRYTLLAQCFPLPRFLDDVEPSTRELLLDEKRQRTLGLHSNKYYQHVRPLDPQVLCSCFTCLMLWNNLNLALDFAHWQDNLDTGKAIPMIPRGQAPAWNEELVQRNAAIVRAALRNSLWHARILEVHLDSTIRSIRRHAKNKGNKRKHVEMTEEDVEEGTDAFLVKSGPLSLEFPFHRDEYYLLEAYLPNRWWKKDLNKWIYTIAGQHERDIDLVVRYANRSQENAQIRT</sequence>
<dbReference type="PROSITE" id="PS50181">
    <property type="entry name" value="FBOX"/>
    <property type="match status" value="1"/>
</dbReference>
<proteinExistence type="predicted"/>
<feature type="compositionally biased region" description="Basic residues" evidence="1">
    <location>
        <begin position="25"/>
        <end position="40"/>
    </location>
</feature>
<evidence type="ECO:0000259" key="2">
    <source>
        <dbReference type="PROSITE" id="PS50181"/>
    </source>
</evidence>
<feature type="region of interest" description="Disordered" evidence="1">
    <location>
        <begin position="1"/>
        <end position="40"/>
    </location>
</feature>
<dbReference type="EMBL" id="ML977026">
    <property type="protein sequence ID" value="KAF1950372.1"/>
    <property type="molecule type" value="Genomic_DNA"/>
</dbReference>
<dbReference type="InterPro" id="IPR036047">
    <property type="entry name" value="F-box-like_dom_sf"/>
</dbReference>
<gene>
    <name evidence="3" type="ORF">CC80DRAFT_482763</name>
</gene>
<accession>A0A6A5TFF5</accession>
<evidence type="ECO:0000313" key="4">
    <source>
        <dbReference type="Proteomes" id="UP000800035"/>
    </source>
</evidence>
<dbReference type="SMART" id="SM00256">
    <property type="entry name" value="FBOX"/>
    <property type="match status" value="1"/>
</dbReference>
<dbReference type="AlphaFoldDB" id="A0A6A5TFF5"/>
<dbReference type="Pfam" id="PF00646">
    <property type="entry name" value="F-box"/>
    <property type="match status" value="1"/>
</dbReference>
<dbReference type="OrthoDB" id="3642468at2759"/>
<feature type="domain" description="F-box" evidence="2">
    <location>
        <begin position="46"/>
        <end position="98"/>
    </location>
</feature>
<name>A0A6A5TFF5_9PLEO</name>
<organism evidence="3 4">
    <name type="scientific">Byssothecium circinans</name>
    <dbReference type="NCBI Taxonomy" id="147558"/>
    <lineage>
        <taxon>Eukaryota</taxon>
        <taxon>Fungi</taxon>
        <taxon>Dikarya</taxon>
        <taxon>Ascomycota</taxon>
        <taxon>Pezizomycotina</taxon>
        <taxon>Dothideomycetes</taxon>
        <taxon>Pleosporomycetidae</taxon>
        <taxon>Pleosporales</taxon>
        <taxon>Massarineae</taxon>
        <taxon>Massarinaceae</taxon>
        <taxon>Byssothecium</taxon>
    </lineage>
</organism>
<dbReference type="SUPFAM" id="SSF81383">
    <property type="entry name" value="F-box domain"/>
    <property type="match status" value="1"/>
</dbReference>
<protein>
    <recommendedName>
        <fullName evidence="2">F-box domain-containing protein</fullName>
    </recommendedName>
</protein>
<dbReference type="Proteomes" id="UP000800035">
    <property type="component" value="Unassembled WGS sequence"/>
</dbReference>
<evidence type="ECO:0000256" key="1">
    <source>
        <dbReference type="SAM" id="MobiDB-lite"/>
    </source>
</evidence>